<protein>
    <recommendedName>
        <fullName evidence="4">GAF domain-containing protein</fullName>
    </recommendedName>
</protein>
<name>A0ABU4G9W0_9BACL</name>
<dbReference type="RefSeq" id="WP_317944284.1">
    <property type="nucleotide sequence ID" value="NZ_JAUBDI010000010.1"/>
</dbReference>
<dbReference type="Proteomes" id="UP001282284">
    <property type="component" value="Unassembled WGS sequence"/>
</dbReference>
<evidence type="ECO:0000313" key="3">
    <source>
        <dbReference type="Proteomes" id="UP001282284"/>
    </source>
</evidence>
<keyword evidence="3" id="KW-1185">Reference proteome</keyword>
<feature type="coiled-coil region" evidence="1">
    <location>
        <begin position="291"/>
        <end position="352"/>
    </location>
</feature>
<evidence type="ECO:0000256" key="1">
    <source>
        <dbReference type="SAM" id="Coils"/>
    </source>
</evidence>
<comment type="caution">
    <text evidence="2">The sequence shown here is derived from an EMBL/GenBank/DDBJ whole genome shotgun (WGS) entry which is preliminary data.</text>
</comment>
<accession>A0ABU4G9W0</accession>
<sequence length="382" mass="43497">MVNSTLDFLEKGKILEIPNDTKYWLVRADGGKYYNDFLLNNFIAISDDEITLDAISKFPQFNTGVGRTIEGYKNLYQEKYGDWNNQQIAHAASRTFKFIDEINENDIVVVPSQRSTTFIVGIVVGETYESTGTESKVPIHYHSCPYLKRRKVHWIKEVPRVAISEKMYWILSSHQSVLSLDEHAEYIDKLLAPIYIKNGYCYGVLNVNKKKGVTSSEWLKLYNIIEDVKDDSSKIIVKSNVQSPGYIEILSELANLPKIVSIILLLSGGLFGKIKIGGVEVQGVIPYFFGNGKLERERMRLENENMKLDNDLKRIDVENKKRENDLIIDLSQIEEKAEKEKAETTARELSQELKISAFSAGTTLGHKTRIDNEDSQDVAGRE</sequence>
<keyword evidence="1" id="KW-0175">Coiled coil</keyword>
<evidence type="ECO:0000313" key="2">
    <source>
        <dbReference type="EMBL" id="MDW0113745.1"/>
    </source>
</evidence>
<reference evidence="2 3" key="1">
    <citation type="submission" date="2023-06" db="EMBL/GenBank/DDBJ databases">
        <title>Sporosarcina sp. nov., isolated from Korean traditional fermented seafood 'Jeotgal'.</title>
        <authorList>
            <person name="Yang A.I."/>
            <person name="Shin N.-R."/>
        </authorList>
    </citation>
    <scope>NUCLEOTIDE SEQUENCE [LARGE SCALE GENOMIC DNA]</scope>
    <source>
        <strain evidence="2 3">KCTC13119</strain>
    </source>
</reference>
<organism evidence="2 3">
    <name type="scientific">Sporosarcina saromensis</name>
    <dbReference type="NCBI Taxonomy" id="359365"/>
    <lineage>
        <taxon>Bacteria</taxon>
        <taxon>Bacillati</taxon>
        <taxon>Bacillota</taxon>
        <taxon>Bacilli</taxon>
        <taxon>Bacillales</taxon>
        <taxon>Caryophanaceae</taxon>
        <taxon>Sporosarcina</taxon>
    </lineage>
</organism>
<gene>
    <name evidence="2" type="ORF">QT711_11155</name>
</gene>
<dbReference type="EMBL" id="JAUBDI010000010">
    <property type="protein sequence ID" value="MDW0113745.1"/>
    <property type="molecule type" value="Genomic_DNA"/>
</dbReference>
<evidence type="ECO:0008006" key="4">
    <source>
        <dbReference type="Google" id="ProtNLM"/>
    </source>
</evidence>
<proteinExistence type="predicted"/>